<reference evidence="1" key="1">
    <citation type="submission" date="2021-08" db="EMBL/GenBank/DDBJ databases">
        <title>The first chromosome-level gecko genome reveals the dynamic sex chromosomes of Neotropical dwarf geckos (Sphaerodactylidae: Sphaerodactylus).</title>
        <authorList>
            <person name="Pinto B.J."/>
            <person name="Keating S.E."/>
            <person name="Gamble T."/>
        </authorList>
    </citation>
    <scope>NUCLEOTIDE SEQUENCE</scope>
    <source>
        <strain evidence="1">TG3544</strain>
    </source>
</reference>
<keyword evidence="2" id="KW-1185">Reference proteome</keyword>
<name>A0ACB8E762_9SAUR</name>
<sequence length="74" mass="8221">MAETAGKENGGEKRGSTGLRGKDRSFREHSRRERETKGRLVKRDLPGLVGTKGFLLYVDNGIYHDALSDDSTNL</sequence>
<gene>
    <name evidence="1" type="ORF">K3G42_003141</name>
</gene>
<accession>A0ACB8E762</accession>
<protein>
    <submittedName>
        <fullName evidence="1">Uncharacterized protein</fullName>
    </submittedName>
</protein>
<comment type="caution">
    <text evidence="1">The sequence shown here is derived from an EMBL/GenBank/DDBJ whole genome shotgun (WGS) entry which is preliminary data.</text>
</comment>
<dbReference type="EMBL" id="CM037623">
    <property type="protein sequence ID" value="KAH7987995.1"/>
    <property type="molecule type" value="Genomic_DNA"/>
</dbReference>
<organism evidence="1 2">
    <name type="scientific">Sphaerodactylus townsendi</name>
    <dbReference type="NCBI Taxonomy" id="933632"/>
    <lineage>
        <taxon>Eukaryota</taxon>
        <taxon>Metazoa</taxon>
        <taxon>Chordata</taxon>
        <taxon>Craniata</taxon>
        <taxon>Vertebrata</taxon>
        <taxon>Euteleostomi</taxon>
        <taxon>Lepidosauria</taxon>
        <taxon>Squamata</taxon>
        <taxon>Bifurcata</taxon>
        <taxon>Gekkota</taxon>
        <taxon>Sphaerodactylidae</taxon>
        <taxon>Sphaerodactylus</taxon>
    </lineage>
</organism>
<evidence type="ECO:0000313" key="2">
    <source>
        <dbReference type="Proteomes" id="UP000827872"/>
    </source>
</evidence>
<proteinExistence type="predicted"/>
<dbReference type="Proteomes" id="UP000827872">
    <property type="component" value="Linkage Group LG10"/>
</dbReference>
<evidence type="ECO:0000313" key="1">
    <source>
        <dbReference type="EMBL" id="KAH7987995.1"/>
    </source>
</evidence>